<keyword evidence="1" id="KW-0614">Plasmid</keyword>
<dbReference type="EMBL" id="AP022566">
    <property type="protein sequence ID" value="BBX30625.1"/>
    <property type="molecule type" value="Genomic_DNA"/>
</dbReference>
<evidence type="ECO:0000313" key="1">
    <source>
        <dbReference type="EMBL" id="BBX30625.1"/>
    </source>
</evidence>
<sequence length="299" mass="32726">MTDLLLLQAKTPAEIDAVLNDLGYQLAVVRSRAEQFAKLAQESAEGRRHQRPDPVKAKFYEEQAEQQRAKAQDLAGRIAPLEAEYVRRGGWTRAFLVQNNGGHVHSSTRCSSCYASTRYAWLTDYSGKSEEEIVWAAGELACTICYPSAPVEALTRVGEIRRPADVERERRDAEKADKAQAKAAAAVIDPASGKQLFKTERAATNAIASGLDSLLWYGDAHPSGQDWVRSIDTTANALAVKLGVDKEHLLAECRARAEKKFATTARKLLRELSSQPGGVVVENLVPGLQSWVKQNGVPA</sequence>
<accession>A0A6N4V2X6</accession>
<keyword evidence="2" id="KW-1185">Reference proteome</keyword>
<proteinExistence type="predicted"/>
<organism evidence="1 2">
    <name type="scientific">Mycolicibacterium alvei</name>
    <dbReference type="NCBI Taxonomy" id="67081"/>
    <lineage>
        <taxon>Bacteria</taxon>
        <taxon>Bacillati</taxon>
        <taxon>Actinomycetota</taxon>
        <taxon>Actinomycetes</taxon>
        <taxon>Mycobacteriales</taxon>
        <taxon>Mycobacteriaceae</taxon>
        <taxon>Mycolicibacterium</taxon>
    </lineage>
</organism>
<gene>
    <name evidence="1" type="ORF">MALV_57500</name>
</gene>
<protein>
    <submittedName>
        <fullName evidence="1">Uncharacterized protein</fullName>
    </submittedName>
</protein>
<dbReference type="AlphaFoldDB" id="A0A6N4V2X6"/>
<dbReference type="KEGG" id="malv:MALV_57500"/>
<dbReference type="RefSeq" id="WP_064915427.1">
    <property type="nucleotide sequence ID" value="NZ_AP022566.1"/>
</dbReference>
<geneLocation type="plasmid" evidence="1 2">
    <name>pJCM12272</name>
</geneLocation>
<name>A0A6N4V2X6_9MYCO</name>
<dbReference type="Proteomes" id="UP000466906">
    <property type="component" value="Plasmid pJCM12272"/>
</dbReference>
<evidence type="ECO:0000313" key="2">
    <source>
        <dbReference type="Proteomes" id="UP000466906"/>
    </source>
</evidence>
<reference evidence="1 2" key="1">
    <citation type="journal article" date="2019" name="Emerg. Microbes Infect.">
        <title>Comprehensive subspecies identification of 175 nontuberculous mycobacteria species based on 7547 genomic profiles.</title>
        <authorList>
            <person name="Matsumoto Y."/>
            <person name="Kinjo T."/>
            <person name="Motooka D."/>
            <person name="Nabeya D."/>
            <person name="Jung N."/>
            <person name="Uechi K."/>
            <person name="Horii T."/>
            <person name="Iida T."/>
            <person name="Fujita J."/>
            <person name="Nakamura S."/>
        </authorList>
    </citation>
    <scope>NUCLEOTIDE SEQUENCE [LARGE SCALE GENOMIC DNA]</scope>
    <source>
        <strain evidence="1 2">JCM 12272</strain>
        <plasmid evidence="1">pJCM12272</plasmid>
    </source>
</reference>